<dbReference type="AlphaFoldDB" id="A0A1T4LYD9"/>
<keyword evidence="2" id="KW-1185">Reference proteome</keyword>
<evidence type="ECO:0000313" key="1">
    <source>
        <dbReference type="EMBL" id="SJZ59759.1"/>
    </source>
</evidence>
<reference evidence="2" key="1">
    <citation type="submission" date="2017-02" db="EMBL/GenBank/DDBJ databases">
        <authorList>
            <person name="Varghese N."/>
            <person name="Submissions S."/>
        </authorList>
    </citation>
    <scope>NUCLEOTIDE SEQUENCE [LARGE SCALE GENOMIC DNA]</scope>
    <source>
        <strain evidence="2">ATCC BAA-73</strain>
    </source>
</reference>
<sequence>MPLEEQLLEQIGDYVEVIVTAGAGCCSQEGVLSEVEEEA</sequence>
<proteinExistence type="predicted"/>
<dbReference type="Proteomes" id="UP000190625">
    <property type="component" value="Unassembled WGS sequence"/>
</dbReference>
<dbReference type="STRING" id="142842.SAMN02745118_01301"/>
<protein>
    <submittedName>
        <fullName evidence="1">Uncharacterized protein</fullName>
    </submittedName>
</protein>
<gene>
    <name evidence="1" type="ORF">SAMN02745118_01301</name>
</gene>
<name>A0A1T4LYD9_9FIRM</name>
<organism evidence="1 2">
    <name type="scientific">Selenihalanaerobacter shriftii</name>
    <dbReference type="NCBI Taxonomy" id="142842"/>
    <lineage>
        <taxon>Bacteria</taxon>
        <taxon>Bacillati</taxon>
        <taxon>Bacillota</taxon>
        <taxon>Clostridia</taxon>
        <taxon>Halanaerobiales</taxon>
        <taxon>Halobacteroidaceae</taxon>
        <taxon>Selenihalanaerobacter</taxon>
    </lineage>
</organism>
<dbReference type="EMBL" id="FUWM01000009">
    <property type="protein sequence ID" value="SJZ59759.1"/>
    <property type="molecule type" value="Genomic_DNA"/>
</dbReference>
<evidence type="ECO:0000313" key="2">
    <source>
        <dbReference type="Proteomes" id="UP000190625"/>
    </source>
</evidence>
<accession>A0A1T4LYD9</accession>